<dbReference type="GO" id="GO:0009044">
    <property type="term" value="F:xylan 1,4-beta-xylosidase activity"/>
    <property type="evidence" value="ECO:0007669"/>
    <property type="project" value="UniProtKB-EC"/>
</dbReference>
<evidence type="ECO:0000256" key="3">
    <source>
        <dbReference type="ARBA" id="ARBA00023295"/>
    </source>
</evidence>
<dbReference type="GO" id="GO:0046872">
    <property type="term" value="F:metal ion binding"/>
    <property type="evidence" value="ECO:0007669"/>
    <property type="project" value="UniProtKB-KW"/>
</dbReference>
<dbReference type="CDD" id="cd18617">
    <property type="entry name" value="GH43_XynB-like"/>
    <property type="match status" value="1"/>
</dbReference>
<feature type="active site" description="Proton donor" evidence="4">
    <location>
        <position position="177"/>
    </location>
</feature>
<feature type="binding site" evidence="9 10">
    <location>
        <position position="316"/>
    </location>
    <ligand>
        <name>Ca(2+)</name>
        <dbReference type="ChEBI" id="CHEBI:29108"/>
    </ligand>
</feature>
<organism evidence="8">
    <name type="scientific">Geobacillus thermoleovorans</name>
    <name type="common">Bacillus thermoleovorans</name>
    <dbReference type="NCBI Taxonomy" id="33941"/>
    <lineage>
        <taxon>Bacteria</taxon>
        <taxon>Bacillati</taxon>
        <taxon>Bacillota</taxon>
        <taxon>Bacilli</taxon>
        <taxon>Bacillales</taxon>
        <taxon>Anoxybacillaceae</taxon>
        <taxon>Geobacillus</taxon>
        <taxon>Geobacillus thermoleovorans group</taxon>
    </lineage>
</organism>
<proteinExistence type="evidence at protein level"/>
<feature type="active site" description="Proton acceptor" evidence="4">
    <location>
        <position position="14"/>
    </location>
</feature>
<feature type="domain" description="Beta-xylosidase C-terminal Concanavalin A-like" evidence="7">
    <location>
        <begin position="315"/>
        <end position="507"/>
    </location>
</feature>
<feature type="binding site" evidence="9 10">
    <location>
        <position position="344"/>
    </location>
    <ligand>
        <name>Ca(2+)</name>
        <dbReference type="ChEBI" id="CHEBI:29108"/>
    </ligand>
</feature>
<dbReference type="GO" id="GO:0005975">
    <property type="term" value="P:carbohydrate metabolic process"/>
    <property type="evidence" value="ECO:0007669"/>
    <property type="project" value="InterPro"/>
</dbReference>
<keyword evidence="9 10" id="KW-0002">3D-structure</keyword>
<dbReference type="InterPro" id="IPR023296">
    <property type="entry name" value="Glyco_hydro_beta-prop_sf"/>
</dbReference>
<dbReference type="Pfam" id="PF04616">
    <property type="entry name" value="Glyco_hydro_43"/>
    <property type="match status" value="1"/>
</dbReference>
<dbReference type="Gene3D" id="2.115.10.20">
    <property type="entry name" value="Glycosyl hydrolase domain, family 43"/>
    <property type="match status" value="1"/>
</dbReference>
<dbReference type="PDBsum" id="5Z5D"/>
<evidence type="ECO:0000259" key="7">
    <source>
        <dbReference type="Pfam" id="PF17851"/>
    </source>
</evidence>
<dbReference type="AlphaFoldDB" id="Q2I2N4"/>
<comment type="similarity">
    <text evidence="1 6">Belongs to the glycosyl hydrolase 43 family.</text>
</comment>
<sequence>MEYSNPVIKGFYPDPSICRVGSDYYLVTSSFQYFPGVPIFHSTNLINWNKIGYCLIRPSQLMLNNATNRSGIFAPTLRYHEGIFYLITTNVTLKKNFIVMSEDLQGEWSEPIWIDGWGGIDPSLFFDNDGKVYITGTNDNARGEELGIYQAEIDLKKGSIIGERKLIWKGTGGSYPEAPHLYKVNGWYYLLIAEGGTEYGHMVTVARSKYPFGPFESCPFNPILTHRSTNHPLQAIGHADIVQYHDGSWWAVFHGTRPISYPPKHHLGRETCLAPIKWTDDGWPIIGYNGRIDIKMDAGYLPVKEKNIGDEIIEDDFNSDIFSTDWNFIQNPRLEHYSLKGRPSWLKMRGTEKTLNDINSPTFIGRRQEHFVCNVSTLLEFKPNQDNEEAGLTVYMNEKHHYEIALTKKNGRINVVLKKTVGDIQVVVNSLEYFSNTIIFSIQANPEEYKFSFVDPNTGQTYLLGTGLTTLLSTEVAGGFTGVYFGLYATGNGKVCTAPAFFDWFKYIPEI</sequence>
<dbReference type="Gene3D" id="2.60.120.200">
    <property type="match status" value="1"/>
</dbReference>
<dbReference type="PDBsum" id="5Z5H"/>
<dbReference type="PDB" id="5Z5F">
    <property type="method" value="X-ray"/>
    <property type="resolution" value="2.10 A"/>
    <property type="chains" value="A=1-511"/>
</dbReference>
<evidence type="ECO:0000256" key="1">
    <source>
        <dbReference type="ARBA" id="ARBA00009865"/>
    </source>
</evidence>
<dbReference type="PANTHER" id="PTHR42812">
    <property type="entry name" value="BETA-XYLOSIDASE"/>
    <property type="match status" value="1"/>
</dbReference>
<dbReference type="PDBsum" id="5Z5F"/>
<protein>
    <submittedName>
        <fullName evidence="8">Beta-xylosidase</fullName>
        <ecNumber evidence="8">3.2.1.37</ecNumber>
    </submittedName>
</protein>
<evidence type="ECO:0000256" key="5">
    <source>
        <dbReference type="PIRSR" id="PIRSR606710-2"/>
    </source>
</evidence>
<dbReference type="EMBL" id="DQ345777">
    <property type="protein sequence ID" value="ABC75004.1"/>
    <property type="molecule type" value="Genomic_DNA"/>
</dbReference>
<gene>
    <name evidence="8" type="primary">xyl</name>
</gene>
<dbReference type="CAZy" id="GH43">
    <property type="family name" value="Glycoside Hydrolase Family 43"/>
</dbReference>
<name>Q2I2N4_GEOTH</name>
<feature type="site" description="Important for catalytic activity, responsible for pKa modulation of the active site Glu and correct orientation of both the proton donor and substrate" evidence="5">
    <location>
        <position position="121"/>
    </location>
</feature>
<dbReference type="SUPFAM" id="SSF75005">
    <property type="entry name" value="Arabinanase/levansucrase/invertase"/>
    <property type="match status" value="1"/>
</dbReference>
<evidence type="ECO:0000256" key="6">
    <source>
        <dbReference type="RuleBase" id="RU361187"/>
    </source>
</evidence>
<dbReference type="EC" id="3.2.1.37" evidence="8"/>
<dbReference type="SUPFAM" id="SSF49899">
    <property type="entry name" value="Concanavalin A-like lectins/glucanases"/>
    <property type="match status" value="1"/>
</dbReference>
<dbReference type="BRENDA" id="3.2.1.37">
    <property type="organism ID" value="707"/>
</dbReference>
<dbReference type="PDB" id="5Z5H">
    <property type="method" value="X-ray"/>
    <property type="resolution" value="1.90 A"/>
    <property type="chains" value="A=1-511"/>
</dbReference>
<dbReference type="PANTHER" id="PTHR42812:SF12">
    <property type="entry name" value="BETA-XYLOSIDASE-RELATED"/>
    <property type="match status" value="1"/>
</dbReference>
<evidence type="ECO:0000313" key="8">
    <source>
        <dbReference type="EMBL" id="ABC75004.1"/>
    </source>
</evidence>
<evidence type="ECO:0000256" key="4">
    <source>
        <dbReference type="PIRSR" id="PIRSR606710-1"/>
    </source>
</evidence>
<keyword evidence="9 10" id="KW-0479">Metal-binding</keyword>
<keyword evidence="2 6" id="KW-0378">Hydrolase</keyword>
<dbReference type="InterPro" id="IPR013320">
    <property type="entry name" value="ConA-like_dom_sf"/>
</dbReference>
<dbReference type="InterPro" id="IPR006710">
    <property type="entry name" value="Glyco_hydro_43"/>
</dbReference>
<accession>Q2I2N4</accession>
<dbReference type="Pfam" id="PF17851">
    <property type="entry name" value="GH43_C2"/>
    <property type="match status" value="1"/>
</dbReference>
<reference evidence="9 10" key="2">
    <citation type="journal article" date="2018" name="PLoS ONE">
        <title>Structural basis of product inhibition by arabinose and xylose of the thermostable GH43 beta-1,4-xylosidase from Geobacillus thermoleovorans IT-08.</title>
        <authorList>
            <person name="Rohman A."/>
            <person name="van Oosterwijk N."/>
            <person name="Puspaningsih N.N.T."/>
            <person name="Dijkstra B.W."/>
        </authorList>
    </citation>
    <scope>X-RAY CRYSTALLOGRAPHY (1.70 ANGSTROMS) IN COMPLEX WITH CA(2+)</scope>
</reference>
<evidence type="ECO:0000256" key="2">
    <source>
        <dbReference type="ARBA" id="ARBA00022801"/>
    </source>
</evidence>
<keyword evidence="3 6" id="KW-0326">Glycosidase</keyword>
<keyword evidence="9 10" id="KW-0106">Calcium</keyword>
<dbReference type="InterPro" id="IPR041542">
    <property type="entry name" value="GH43_C2"/>
</dbReference>
<dbReference type="InterPro" id="IPR051795">
    <property type="entry name" value="Glycosyl_Hydrlase_43"/>
</dbReference>
<dbReference type="PDB" id="5Z5I">
    <property type="method" value="X-ray"/>
    <property type="resolution" value="1.70 A"/>
    <property type="chains" value="A=1-511"/>
</dbReference>
<evidence type="ECO:0007829" key="9">
    <source>
        <dbReference type="PDB" id="5Z5D"/>
    </source>
</evidence>
<dbReference type="PDB" id="5Z5D">
    <property type="method" value="X-ray"/>
    <property type="resolution" value="1.70 A"/>
    <property type="chains" value="A=1-511"/>
</dbReference>
<evidence type="ECO:0007829" key="10">
    <source>
        <dbReference type="PDB" id="5Z5F"/>
    </source>
</evidence>
<feature type="binding site" evidence="9 10">
    <location>
        <position position="503"/>
    </location>
    <ligand>
        <name>Ca(2+)</name>
        <dbReference type="ChEBI" id="CHEBI:29108"/>
    </ligand>
</feature>
<reference evidence="8" key="1">
    <citation type="submission" date="2005-12" db="EMBL/GenBank/DDBJ databases">
        <title>Cloning of genes encoding xylan-degrading enzyme from Bacillus thermoleovorans IT-08 in Escherichia coli DH5-alpha.</title>
        <authorList>
            <person name="Puspaningsih N.N.T."/>
            <person name="Suwanto A."/>
            <person name="Kimura T."/>
            <person name="Kralj S."/>
            <person name="Dijkhuizen L."/>
            <person name="Dijkstra B.W."/>
        </authorList>
    </citation>
    <scope>NUCLEOTIDE SEQUENCE</scope>
    <source>
        <strain evidence="8">IT-08</strain>
    </source>
</reference>
<dbReference type="SMR" id="Q2I2N4"/>
<dbReference type="PDBsum" id="5Z5I"/>